<comment type="cofactor">
    <cofactor evidence="1">
        <name>FMN</name>
        <dbReference type="ChEBI" id="CHEBI:58210"/>
    </cofactor>
</comment>
<name>A0A4Q9PK23_9APHY</name>
<evidence type="ECO:0000256" key="2">
    <source>
        <dbReference type="ARBA" id="ARBA00023002"/>
    </source>
</evidence>
<dbReference type="Pfam" id="PF01070">
    <property type="entry name" value="FMN_dh"/>
    <property type="match status" value="1"/>
</dbReference>
<evidence type="ECO:0000313" key="4">
    <source>
        <dbReference type="EMBL" id="TBU54445.1"/>
    </source>
</evidence>
<dbReference type="Gene3D" id="3.20.20.70">
    <property type="entry name" value="Aldolase class I"/>
    <property type="match status" value="1"/>
</dbReference>
<evidence type="ECO:0000313" key="5">
    <source>
        <dbReference type="Proteomes" id="UP000292082"/>
    </source>
</evidence>
<dbReference type="AlphaFoldDB" id="A0A4Q9PK23"/>
<dbReference type="PROSITE" id="PS00557">
    <property type="entry name" value="FMN_HYDROXY_ACID_DH_1"/>
    <property type="match status" value="1"/>
</dbReference>
<dbReference type="Proteomes" id="UP000292082">
    <property type="component" value="Unassembled WGS sequence"/>
</dbReference>
<evidence type="ECO:0000256" key="1">
    <source>
        <dbReference type="ARBA" id="ARBA00001917"/>
    </source>
</evidence>
<keyword evidence="2" id="KW-0560">Oxidoreductase</keyword>
<comment type="similarity">
    <text evidence="3">Belongs to the FMN-dependent alpha-hydroxy acid dehydrogenase family.</text>
</comment>
<dbReference type="EMBL" id="ML145188">
    <property type="protein sequence ID" value="TBU54445.1"/>
    <property type="molecule type" value="Genomic_DNA"/>
</dbReference>
<evidence type="ECO:0000256" key="3">
    <source>
        <dbReference type="ARBA" id="ARBA00024042"/>
    </source>
</evidence>
<proteinExistence type="inferred from homology"/>
<dbReference type="GO" id="GO:0010181">
    <property type="term" value="F:FMN binding"/>
    <property type="evidence" value="ECO:0007669"/>
    <property type="project" value="InterPro"/>
</dbReference>
<organism evidence="4 5">
    <name type="scientific">Dichomitus squalens</name>
    <dbReference type="NCBI Taxonomy" id="114155"/>
    <lineage>
        <taxon>Eukaryota</taxon>
        <taxon>Fungi</taxon>
        <taxon>Dikarya</taxon>
        <taxon>Basidiomycota</taxon>
        <taxon>Agaricomycotina</taxon>
        <taxon>Agaricomycetes</taxon>
        <taxon>Polyporales</taxon>
        <taxon>Polyporaceae</taxon>
        <taxon>Dichomitus</taxon>
    </lineage>
</organism>
<dbReference type="InterPro" id="IPR012133">
    <property type="entry name" value="Alpha-hydoxy_acid_DH_FMN"/>
</dbReference>
<sequence length="450" mass="47793">MAQDGVPAGSTDAADSTQEKSYGAAAGRWSGYVRELFTNPNGPPLGSVDPDKIEQAARGKLKDSPGAWGFLFGNAGSGSTFRANRDAFARWQIVPRMLRDVTQRNIEVTLFGTKYPSPLIVAPIGCQACFHPDAELATARAAGALGVPLVLSGAASRSLESVAAANGPHAPRWFQLYWPRNDAFTVSLLARAKASGYSALVVTVDTMAIGWRPADLDHTFLPFAHGVGIQVALSDPAFMAAQGRAPHGDAEVPAFPYDPARVRALYEAGDARTREMVELAAAWGRESVNGTFRTWEDVRFLRRNWEGPLIVKGILAPQDVEIAIDEGIDGVIVSNHGGRQIDGSISSLVALERIMKSQKVRGAQAGGQLTVLFDSGIRTGSDIFRALALGAQGILLGRPWAYGLTVAGQAGVEAVIKSILADFELTLGLAGHRTVADIQGKADEVLVRAE</sequence>
<keyword evidence="5" id="KW-1185">Reference proteome</keyword>
<dbReference type="InterPro" id="IPR037396">
    <property type="entry name" value="FMN_HAD"/>
</dbReference>
<dbReference type="PANTHER" id="PTHR10578">
    <property type="entry name" value="S -2-HYDROXY-ACID OXIDASE-RELATED"/>
    <property type="match status" value="1"/>
</dbReference>
<gene>
    <name evidence="4" type="ORF">BD310DRAFT_935794</name>
</gene>
<dbReference type="InterPro" id="IPR013785">
    <property type="entry name" value="Aldolase_TIM"/>
</dbReference>
<dbReference type="InterPro" id="IPR000262">
    <property type="entry name" value="FMN-dep_DH"/>
</dbReference>
<dbReference type="PIRSF" id="PIRSF000138">
    <property type="entry name" value="Al-hdrx_acd_dh"/>
    <property type="match status" value="1"/>
</dbReference>
<dbReference type="GO" id="GO:0016491">
    <property type="term" value="F:oxidoreductase activity"/>
    <property type="evidence" value="ECO:0007669"/>
    <property type="project" value="UniProtKB-KW"/>
</dbReference>
<dbReference type="STRING" id="114155.A0A4Q9PK23"/>
<dbReference type="PANTHER" id="PTHR10578:SF143">
    <property type="entry name" value="FMN-DEPENDENT ALPHA-HYDROXY ACID DEHYDROGENASE PB1A11.03"/>
    <property type="match status" value="1"/>
</dbReference>
<dbReference type="SUPFAM" id="SSF51395">
    <property type="entry name" value="FMN-linked oxidoreductases"/>
    <property type="match status" value="1"/>
</dbReference>
<protein>
    <submittedName>
        <fullName evidence="4">Oxidoreductase</fullName>
    </submittedName>
</protein>
<reference evidence="4 5" key="1">
    <citation type="submission" date="2019-01" db="EMBL/GenBank/DDBJ databases">
        <title>Draft genome sequences of three monokaryotic isolates of the white-rot basidiomycete fungus Dichomitus squalens.</title>
        <authorList>
            <consortium name="DOE Joint Genome Institute"/>
            <person name="Lopez S.C."/>
            <person name="Andreopoulos B."/>
            <person name="Pangilinan J."/>
            <person name="Lipzen A."/>
            <person name="Riley R."/>
            <person name="Ahrendt S."/>
            <person name="Ng V."/>
            <person name="Barry K."/>
            <person name="Daum C."/>
            <person name="Grigoriev I.V."/>
            <person name="Hilden K.S."/>
            <person name="Makela M.R."/>
            <person name="de Vries R.P."/>
        </authorList>
    </citation>
    <scope>NUCLEOTIDE SEQUENCE [LARGE SCALE GENOMIC DNA]</scope>
    <source>
        <strain evidence="4 5">CBS 464.89</strain>
    </source>
</reference>
<dbReference type="PROSITE" id="PS51349">
    <property type="entry name" value="FMN_HYDROXY_ACID_DH_2"/>
    <property type="match status" value="1"/>
</dbReference>
<dbReference type="InterPro" id="IPR008259">
    <property type="entry name" value="FMN_hydac_DH_AS"/>
</dbReference>
<accession>A0A4Q9PK23</accession>